<evidence type="ECO:0000256" key="9">
    <source>
        <dbReference type="ARBA" id="ARBA00023176"/>
    </source>
</evidence>
<dbReference type="InterPro" id="IPR044733">
    <property type="entry name" value="AP1_sigma"/>
</dbReference>
<evidence type="ECO:0000256" key="13">
    <source>
        <dbReference type="ARBA" id="ARBA00074182"/>
    </source>
</evidence>
<dbReference type="GO" id="GO:0030121">
    <property type="term" value="C:AP-1 adaptor complex"/>
    <property type="evidence" value="ECO:0007669"/>
    <property type="project" value="InterPro"/>
</dbReference>
<dbReference type="GO" id="GO:0006886">
    <property type="term" value="P:intracellular protein transport"/>
    <property type="evidence" value="ECO:0007669"/>
    <property type="project" value="InterPro"/>
</dbReference>
<reference evidence="23" key="2">
    <citation type="submission" date="2025-09" db="UniProtKB">
        <authorList>
            <consortium name="Ensembl"/>
        </authorList>
    </citation>
    <scope>IDENTIFICATION</scope>
</reference>
<keyword evidence="6" id="KW-0653">Protein transport</keyword>
<name>A0A8C4V660_FALTI</name>
<protein>
    <recommendedName>
        <fullName evidence="13">AP-1 complex subunit sigma-2</fullName>
    </recommendedName>
    <alternativeName>
        <fullName evidence="17">Adaptor protein complex AP-1 subunit sigma-1B</fullName>
    </alternativeName>
    <alternativeName>
        <fullName evidence="19">Adaptor-related protein complex 1 subunit sigma-1B</fullName>
    </alternativeName>
    <alternativeName>
        <fullName evidence="15">Clathrin assembly protein complex 1 sigma-1B small chain</fullName>
    </alternativeName>
    <alternativeName>
        <fullName evidence="18">Golgi adaptor HA1/AP1 adaptin sigma-1B subunit</fullName>
    </alternativeName>
    <alternativeName>
        <fullName evidence="20">Sigma 1B subunit of AP-1 clathrin</fullName>
    </alternativeName>
    <alternativeName>
        <fullName evidence="16">Sigma-adaptin 1B</fullName>
    </alternativeName>
    <alternativeName>
        <fullName evidence="14">Sigma1B-adaptin</fullName>
    </alternativeName>
</protein>
<sequence length="300" mass="32848">SLLPPAAAPSSPVGWRPAPPDPRASPHCACARLGPSPPLPRAAKLIKFCWEKEGGKQGRCPAPPTVPPSPPPPPPPGSGVREPGSAPPARRGGGRPLRGARARSSRARAVGISLPSLQSRSAAAAAAAAAAAWAAVPPPPSLRPPAPHPRGTMQFMLLFSRQGKLRLQKWYVPLSDKEKKKITRELVQTVLARKPKMCSFLEWRDLKIVYKRYASLYFCCAIEDQDNELITLEIIHRYVELLDKYFGSVCELDIIFNFEKAYFILDEFLLGGEVQETSKKNVLKAIEQADLLQEKLDSLL</sequence>
<evidence type="ECO:0000256" key="20">
    <source>
        <dbReference type="ARBA" id="ARBA00083701"/>
    </source>
</evidence>
<evidence type="ECO:0000256" key="11">
    <source>
        <dbReference type="ARBA" id="ARBA00059060"/>
    </source>
</evidence>
<organism evidence="23 24">
    <name type="scientific">Falco tinnunculus</name>
    <name type="common">Common kestrel</name>
    <dbReference type="NCBI Taxonomy" id="100819"/>
    <lineage>
        <taxon>Eukaryota</taxon>
        <taxon>Metazoa</taxon>
        <taxon>Chordata</taxon>
        <taxon>Craniata</taxon>
        <taxon>Vertebrata</taxon>
        <taxon>Euteleostomi</taxon>
        <taxon>Archelosauria</taxon>
        <taxon>Archosauria</taxon>
        <taxon>Dinosauria</taxon>
        <taxon>Saurischia</taxon>
        <taxon>Theropoda</taxon>
        <taxon>Coelurosauria</taxon>
        <taxon>Aves</taxon>
        <taxon>Neognathae</taxon>
        <taxon>Neoaves</taxon>
        <taxon>Telluraves</taxon>
        <taxon>Australaves</taxon>
        <taxon>Falconiformes</taxon>
        <taxon>Falconidae</taxon>
        <taxon>Falco</taxon>
    </lineage>
</organism>
<evidence type="ECO:0000259" key="22">
    <source>
        <dbReference type="Pfam" id="PF01217"/>
    </source>
</evidence>
<evidence type="ECO:0000256" key="8">
    <source>
        <dbReference type="ARBA" id="ARBA00023136"/>
    </source>
</evidence>
<keyword evidence="24" id="KW-1185">Reference proteome</keyword>
<evidence type="ECO:0000256" key="18">
    <source>
        <dbReference type="ARBA" id="ARBA00081843"/>
    </source>
</evidence>
<accession>A0A8C4V660</accession>
<evidence type="ECO:0000256" key="14">
    <source>
        <dbReference type="ARBA" id="ARBA00077033"/>
    </source>
</evidence>
<comment type="subunit">
    <text evidence="12">Adaptor protein complex 1 (AP-1) is a heterotetramer composed of two large adaptins (gamma-type subunit AP1G1 and beta-type subunit AP1B1), a medium adaptin (mu-type subunit AP1M1 or AP1M2) and a small adaptin (sigma-type subunit AP1S1 or AP1S2 or AP1S3). Binds to MUC1.</text>
</comment>
<dbReference type="Gene3D" id="3.30.450.60">
    <property type="match status" value="1"/>
</dbReference>
<evidence type="ECO:0000256" key="17">
    <source>
        <dbReference type="ARBA" id="ARBA00081799"/>
    </source>
</evidence>
<evidence type="ECO:0000256" key="6">
    <source>
        <dbReference type="ARBA" id="ARBA00022927"/>
    </source>
</evidence>
<keyword evidence="7" id="KW-0333">Golgi apparatus</keyword>
<evidence type="ECO:0000256" key="7">
    <source>
        <dbReference type="ARBA" id="ARBA00023034"/>
    </source>
</evidence>
<keyword evidence="10" id="KW-0968">Cytoplasmic vesicle</keyword>
<feature type="region of interest" description="Disordered" evidence="21">
    <location>
        <begin position="54"/>
        <end position="106"/>
    </location>
</feature>
<feature type="compositionally biased region" description="Low complexity" evidence="21">
    <location>
        <begin position="1"/>
        <end position="12"/>
    </location>
</feature>
<evidence type="ECO:0000256" key="10">
    <source>
        <dbReference type="ARBA" id="ARBA00023329"/>
    </source>
</evidence>
<dbReference type="Ensembl" id="ENSFTIT00000023693.1">
    <property type="protein sequence ID" value="ENSFTIP00000022761.1"/>
    <property type="gene ID" value="ENSFTIG00000014662.1"/>
</dbReference>
<proteinExistence type="inferred from homology"/>
<dbReference type="OrthoDB" id="371463at2759"/>
<dbReference type="CDD" id="cd14831">
    <property type="entry name" value="AP1_sigma"/>
    <property type="match status" value="1"/>
</dbReference>
<dbReference type="SUPFAM" id="SSF64356">
    <property type="entry name" value="SNARE-like"/>
    <property type="match status" value="1"/>
</dbReference>
<keyword evidence="5" id="KW-0813">Transport</keyword>
<evidence type="ECO:0000256" key="16">
    <source>
        <dbReference type="ARBA" id="ARBA00079447"/>
    </source>
</evidence>
<dbReference type="GO" id="GO:0005905">
    <property type="term" value="C:clathrin-coated pit"/>
    <property type="evidence" value="ECO:0007669"/>
    <property type="project" value="UniProtKB-SubCell"/>
</dbReference>
<dbReference type="GO" id="GO:0035615">
    <property type="term" value="F:clathrin adaptor activity"/>
    <property type="evidence" value="ECO:0007669"/>
    <property type="project" value="InterPro"/>
</dbReference>
<evidence type="ECO:0000313" key="24">
    <source>
        <dbReference type="Proteomes" id="UP000694562"/>
    </source>
</evidence>
<evidence type="ECO:0000256" key="1">
    <source>
        <dbReference type="ARBA" id="ARBA00004180"/>
    </source>
</evidence>
<evidence type="ECO:0000256" key="2">
    <source>
        <dbReference type="ARBA" id="ARBA00004555"/>
    </source>
</evidence>
<evidence type="ECO:0000256" key="15">
    <source>
        <dbReference type="ARBA" id="ARBA00078289"/>
    </source>
</evidence>
<reference evidence="23" key="1">
    <citation type="submission" date="2025-08" db="UniProtKB">
        <authorList>
            <consortium name="Ensembl"/>
        </authorList>
    </citation>
    <scope>IDENTIFICATION</scope>
</reference>
<keyword evidence="8" id="KW-0472">Membrane</keyword>
<dbReference type="InterPro" id="IPR011012">
    <property type="entry name" value="Longin-like_dom_sf"/>
</dbReference>
<dbReference type="InterPro" id="IPR000804">
    <property type="entry name" value="Clathrin_sm-chain_CS"/>
</dbReference>
<dbReference type="Proteomes" id="UP000694562">
    <property type="component" value="Unplaced"/>
</dbReference>
<comment type="subcellular location">
    <subcellularLocation>
        <location evidence="1">Cytoplasmic vesicle membrane</location>
        <topology evidence="1">Peripheral membrane protein</topology>
        <orientation evidence="1">Cytoplasmic side</orientation>
    </subcellularLocation>
    <subcellularLocation>
        <location evidence="2">Golgi apparatus</location>
    </subcellularLocation>
    <subcellularLocation>
        <location evidence="3">Membrane</location>
        <location evidence="3">Clathrin-coated pit</location>
    </subcellularLocation>
</comment>
<dbReference type="FunFam" id="3.30.450.60:FF:000009">
    <property type="entry name" value="AP complex subunit sigma"/>
    <property type="match status" value="1"/>
</dbReference>
<evidence type="ECO:0000313" key="23">
    <source>
        <dbReference type="Ensembl" id="ENSFTIP00000022761.1"/>
    </source>
</evidence>
<dbReference type="PANTHER" id="PTHR11753">
    <property type="entry name" value="ADAPTOR COMPLEXES SMALL SUBUNIT FAMILY"/>
    <property type="match status" value="1"/>
</dbReference>
<dbReference type="InterPro" id="IPR022775">
    <property type="entry name" value="AP_mu_sigma_su"/>
</dbReference>
<evidence type="ECO:0000256" key="12">
    <source>
        <dbReference type="ARBA" id="ARBA00062489"/>
    </source>
</evidence>
<dbReference type="PROSITE" id="PS00989">
    <property type="entry name" value="CLAT_ADAPTOR_S"/>
    <property type="match status" value="1"/>
</dbReference>
<evidence type="ECO:0000256" key="5">
    <source>
        <dbReference type="ARBA" id="ARBA00022448"/>
    </source>
</evidence>
<comment type="function">
    <text evidence="11">Subunit of clathrin-associated adaptor protein complex 1 that plays a role in protein sorting in the late-Golgi/trans-Golgi network (TGN) and/or endosomes. The AP complexes mediate both the recruitment of clathrin to membranes and the recognition of sorting signals within the cytosolic tails of transmembrane cargo molecules.</text>
</comment>
<dbReference type="InterPro" id="IPR016635">
    <property type="entry name" value="AP_complex_ssu"/>
</dbReference>
<comment type="similarity">
    <text evidence="4">Belongs to the adaptor complexes small subunit family.</text>
</comment>
<evidence type="ECO:0000256" key="4">
    <source>
        <dbReference type="ARBA" id="ARBA00006972"/>
    </source>
</evidence>
<dbReference type="Pfam" id="PF01217">
    <property type="entry name" value="Clat_adaptor_s"/>
    <property type="match status" value="1"/>
</dbReference>
<evidence type="ECO:0000256" key="21">
    <source>
        <dbReference type="SAM" id="MobiDB-lite"/>
    </source>
</evidence>
<evidence type="ECO:0000256" key="3">
    <source>
        <dbReference type="ARBA" id="ARBA00004600"/>
    </source>
</evidence>
<evidence type="ECO:0000256" key="19">
    <source>
        <dbReference type="ARBA" id="ARBA00082346"/>
    </source>
</evidence>
<feature type="compositionally biased region" description="Pro residues" evidence="21">
    <location>
        <begin position="61"/>
        <end position="77"/>
    </location>
</feature>
<feature type="domain" description="AP complex mu/sigma subunit" evidence="22">
    <location>
        <begin position="152"/>
        <end position="292"/>
    </location>
</feature>
<dbReference type="AlphaFoldDB" id="A0A8C4V660"/>
<keyword evidence="9" id="KW-0168">Coated pit</keyword>
<feature type="region of interest" description="Disordered" evidence="21">
    <location>
        <begin position="1"/>
        <end position="36"/>
    </location>
</feature>